<dbReference type="GO" id="GO:0016887">
    <property type="term" value="F:ATP hydrolysis activity"/>
    <property type="evidence" value="ECO:0007669"/>
    <property type="project" value="InterPro"/>
</dbReference>
<feature type="domain" description="ABC transmembrane type-1" evidence="9">
    <location>
        <begin position="14"/>
        <end position="295"/>
    </location>
</feature>
<dbReference type="SMART" id="SM00382">
    <property type="entry name" value="AAA"/>
    <property type="match status" value="1"/>
</dbReference>
<dbReference type="GO" id="GO:0005886">
    <property type="term" value="C:plasma membrane"/>
    <property type="evidence" value="ECO:0007669"/>
    <property type="project" value="UniProtKB-SubCell"/>
</dbReference>
<dbReference type="InterPro" id="IPR017871">
    <property type="entry name" value="ABC_transporter-like_CS"/>
</dbReference>
<keyword evidence="5 7" id="KW-1133">Transmembrane helix</keyword>
<dbReference type="PROSITE" id="PS50893">
    <property type="entry name" value="ABC_TRANSPORTER_2"/>
    <property type="match status" value="1"/>
</dbReference>
<dbReference type="InterPro" id="IPR036640">
    <property type="entry name" value="ABC1_TM_sf"/>
</dbReference>
<dbReference type="PANTHER" id="PTHR24221">
    <property type="entry name" value="ATP-BINDING CASSETTE SUB-FAMILY B"/>
    <property type="match status" value="1"/>
</dbReference>
<proteinExistence type="predicted"/>
<evidence type="ECO:0000256" key="4">
    <source>
        <dbReference type="ARBA" id="ARBA00022840"/>
    </source>
</evidence>
<dbReference type="InterPro" id="IPR039421">
    <property type="entry name" value="Type_1_exporter"/>
</dbReference>
<feature type="transmembrane region" description="Helical" evidence="7">
    <location>
        <begin position="152"/>
        <end position="170"/>
    </location>
</feature>
<dbReference type="CDD" id="cd03228">
    <property type="entry name" value="ABCC_MRP_Like"/>
    <property type="match status" value="1"/>
</dbReference>
<evidence type="ECO:0000313" key="10">
    <source>
        <dbReference type="EMBL" id="MDK7187467.1"/>
    </source>
</evidence>
<feature type="transmembrane region" description="Helical" evidence="7">
    <location>
        <begin position="12"/>
        <end position="38"/>
    </location>
</feature>
<dbReference type="EMBL" id="JASOOE010000009">
    <property type="protein sequence ID" value="MDK7187467.1"/>
    <property type="molecule type" value="Genomic_DNA"/>
</dbReference>
<evidence type="ECO:0000259" key="9">
    <source>
        <dbReference type="PROSITE" id="PS50929"/>
    </source>
</evidence>
<dbReference type="GO" id="GO:0005524">
    <property type="term" value="F:ATP binding"/>
    <property type="evidence" value="ECO:0007669"/>
    <property type="project" value="UniProtKB-KW"/>
</dbReference>
<evidence type="ECO:0000256" key="3">
    <source>
        <dbReference type="ARBA" id="ARBA00022741"/>
    </source>
</evidence>
<dbReference type="AlphaFoldDB" id="A0AAJ1Q6I5"/>
<protein>
    <submittedName>
        <fullName evidence="10">ABC transporter ATP-binding protein</fullName>
    </submittedName>
</protein>
<comment type="subcellular location">
    <subcellularLocation>
        <location evidence="1">Cell membrane</location>
        <topology evidence="1">Multi-pass membrane protein</topology>
    </subcellularLocation>
</comment>
<dbReference type="SUPFAM" id="SSF90123">
    <property type="entry name" value="ABC transporter transmembrane region"/>
    <property type="match status" value="1"/>
</dbReference>
<keyword evidence="2 7" id="KW-0812">Transmembrane</keyword>
<evidence type="ECO:0000313" key="11">
    <source>
        <dbReference type="Proteomes" id="UP001229251"/>
    </source>
</evidence>
<keyword evidence="4 10" id="KW-0067">ATP-binding</keyword>
<dbReference type="RefSeq" id="WP_070609964.1">
    <property type="nucleotide sequence ID" value="NZ_JASOOE010000009.1"/>
</dbReference>
<evidence type="ECO:0000256" key="1">
    <source>
        <dbReference type="ARBA" id="ARBA00004651"/>
    </source>
</evidence>
<dbReference type="InterPro" id="IPR011527">
    <property type="entry name" value="ABC1_TM_dom"/>
</dbReference>
<feature type="domain" description="ABC transporter" evidence="8">
    <location>
        <begin position="327"/>
        <end position="530"/>
    </location>
</feature>
<evidence type="ECO:0000256" key="5">
    <source>
        <dbReference type="ARBA" id="ARBA00022989"/>
    </source>
</evidence>
<feature type="transmembrane region" description="Helical" evidence="7">
    <location>
        <begin position="128"/>
        <end position="146"/>
    </location>
</feature>
<dbReference type="PROSITE" id="PS50929">
    <property type="entry name" value="ABC_TM1F"/>
    <property type="match status" value="1"/>
</dbReference>
<dbReference type="Gene3D" id="3.40.50.300">
    <property type="entry name" value="P-loop containing nucleotide triphosphate hydrolases"/>
    <property type="match status" value="1"/>
</dbReference>
<comment type="caution">
    <text evidence="10">The sequence shown here is derived from an EMBL/GenBank/DDBJ whole genome shotgun (WGS) entry which is preliminary data.</text>
</comment>
<dbReference type="Gene3D" id="1.20.1560.10">
    <property type="entry name" value="ABC transporter type 1, transmembrane domain"/>
    <property type="match status" value="1"/>
</dbReference>
<dbReference type="InterPro" id="IPR003439">
    <property type="entry name" value="ABC_transporter-like_ATP-bd"/>
</dbReference>
<dbReference type="PANTHER" id="PTHR24221:SF654">
    <property type="entry name" value="ATP-BINDING CASSETTE SUB-FAMILY B MEMBER 6"/>
    <property type="match status" value="1"/>
</dbReference>
<dbReference type="Pfam" id="PF00664">
    <property type="entry name" value="ABC_membrane"/>
    <property type="match status" value="1"/>
</dbReference>
<evidence type="ECO:0000256" key="2">
    <source>
        <dbReference type="ARBA" id="ARBA00022692"/>
    </source>
</evidence>
<dbReference type="GO" id="GO:0034040">
    <property type="term" value="F:ATPase-coupled lipid transmembrane transporter activity"/>
    <property type="evidence" value="ECO:0007669"/>
    <property type="project" value="TreeGrafter"/>
</dbReference>
<reference evidence="10" key="1">
    <citation type="submission" date="2023-05" db="EMBL/GenBank/DDBJ databases">
        <title>Cataloging the Phylogenetic Diversity of Human Bladder Bacteria.</title>
        <authorList>
            <person name="Du J."/>
        </authorList>
    </citation>
    <scope>NUCLEOTIDE SEQUENCE</scope>
    <source>
        <strain evidence="10">UMB1231</strain>
    </source>
</reference>
<dbReference type="SUPFAM" id="SSF52540">
    <property type="entry name" value="P-loop containing nucleoside triphosphate hydrolases"/>
    <property type="match status" value="1"/>
</dbReference>
<dbReference type="InterPro" id="IPR003593">
    <property type="entry name" value="AAA+_ATPase"/>
</dbReference>
<gene>
    <name evidence="10" type="ORF">QP433_05690</name>
</gene>
<dbReference type="InterPro" id="IPR027417">
    <property type="entry name" value="P-loop_NTPase"/>
</dbReference>
<dbReference type="Pfam" id="PF00005">
    <property type="entry name" value="ABC_tran"/>
    <property type="match status" value="1"/>
</dbReference>
<evidence type="ECO:0000259" key="8">
    <source>
        <dbReference type="PROSITE" id="PS50893"/>
    </source>
</evidence>
<dbReference type="Proteomes" id="UP001229251">
    <property type="component" value="Unassembled WGS sequence"/>
</dbReference>
<name>A0AAJ1Q6I5_9LACT</name>
<organism evidence="10 11">
    <name type="scientific">Facklamia hominis</name>
    <dbReference type="NCBI Taxonomy" id="178214"/>
    <lineage>
        <taxon>Bacteria</taxon>
        <taxon>Bacillati</taxon>
        <taxon>Bacillota</taxon>
        <taxon>Bacilli</taxon>
        <taxon>Lactobacillales</taxon>
        <taxon>Aerococcaceae</taxon>
        <taxon>Facklamia</taxon>
    </lineage>
</organism>
<feature type="transmembrane region" description="Helical" evidence="7">
    <location>
        <begin position="50"/>
        <end position="70"/>
    </location>
</feature>
<dbReference type="PROSITE" id="PS00211">
    <property type="entry name" value="ABC_TRANSPORTER_1"/>
    <property type="match status" value="1"/>
</dbReference>
<accession>A0AAJ1Q6I5</accession>
<keyword evidence="3" id="KW-0547">Nucleotide-binding</keyword>
<keyword evidence="6 7" id="KW-0472">Membrane</keyword>
<evidence type="ECO:0000256" key="6">
    <source>
        <dbReference type="ARBA" id="ARBA00023136"/>
    </source>
</evidence>
<sequence>MIKKYIHKYKGRNFLICLGYICISLLTTGSSIMLTFSLDSLVKMHIKEFIIWNLASFGMWGLLFIINFFLSPFQERTTQQIVSDIRQEIANRIANTPYQNFKGKNEGVYISWLNTDMREIAEKGIEQYFSFINNLILCVVSTIALLTYHYSLVVGTFILMAIMMLVPKLFERKMNNATLMLTQANESFSSELQDTVSGYDEYYNYNIFSKMKNRIRKISKSLADSNVLYARTMAVSQGFIGSTNILCQVLIGIQTGILAYLRIVTIGSTSSTGNIASNIFNSVSQMTSNLFVVRSTDVYFKKYEDFEKNIVDQNESISSRLSFSTSLELKNISYKRNGKIIFKNLNLTFSKGNKYALVGESGSGKSTLLNLISGKIDKFSGEILLDGATQLKRDLKNLRERIIYISQEPYLFNDTLDNNIDLKGDADTYDLSQLIHQLEIDQFLKAEEMIEEHGKNLSGGQKQRIAFARALLSGNEDKLILLDESTANLDKETALKLENRILNDPKLTAIFVTHHLYQENKDKFDSVINLSA</sequence>
<evidence type="ECO:0000256" key="7">
    <source>
        <dbReference type="SAM" id="Phobius"/>
    </source>
</evidence>
<dbReference type="GO" id="GO:0140359">
    <property type="term" value="F:ABC-type transporter activity"/>
    <property type="evidence" value="ECO:0007669"/>
    <property type="project" value="InterPro"/>
</dbReference>